<feature type="region of interest" description="Disordered" evidence="1">
    <location>
        <begin position="41"/>
        <end position="66"/>
    </location>
</feature>
<feature type="compositionally biased region" description="Polar residues" evidence="1">
    <location>
        <begin position="53"/>
        <end position="63"/>
    </location>
</feature>
<dbReference type="VEuPathDB" id="FungiDB:PPTG_20347"/>
<reference evidence="2" key="1">
    <citation type="submission" date="2013-11" db="EMBL/GenBank/DDBJ databases">
        <title>The Genome Sequence of Phytophthora parasitica CJ02B3.</title>
        <authorList>
            <consortium name="The Broad Institute Genomics Platform"/>
            <person name="Russ C."/>
            <person name="Tyler B."/>
            <person name="Panabieres F."/>
            <person name="Shan W."/>
            <person name="Tripathy S."/>
            <person name="Grunwald N."/>
            <person name="Machado M."/>
            <person name="Johnson C.S."/>
            <person name="Arredondo F."/>
            <person name="Hong C."/>
            <person name="Coffey M."/>
            <person name="Young S.K."/>
            <person name="Zeng Q."/>
            <person name="Gargeya S."/>
            <person name="Fitzgerald M."/>
            <person name="Abouelleil A."/>
            <person name="Alvarado L."/>
            <person name="Chapman S.B."/>
            <person name="Gainer-Dewar J."/>
            <person name="Goldberg J."/>
            <person name="Griggs A."/>
            <person name="Gujja S."/>
            <person name="Hansen M."/>
            <person name="Howarth C."/>
            <person name="Imamovic A."/>
            <person name="Ireland A."/>
            <person name="Larimer J."/>
            <person name="McCowan C."/>
            <person name="Murphy C."/>
            <person name="Pearson M."/>
            <person name="Poon T.W."/>
            <person name="Priest M."/>
            <person name="Roberts A."/>
            <person name="Saif S."/>
            <person name="Shea T."/>
            <person name="Sykes S."/>
            <person name="Wortman J."/>
            <person name="Nusbaum C."/>
            <person name="Birren B."/>
        </authorList>
    </citation>
    <scope>NUCLEOTIDE SEQUENCE [LARGE SCALE GENOMIC DNA]</scope>
    <source>
        <strain evidence="2">CJ02B3</strain>
    </source>
</reference>
<proteinExistence type="predicted"/>
<feature type="compositionally biased region" description="Basic and acidic residues" evidence="1">
    <location>
        <begin position="41"/>
        <end position="52"/>
    </location>
</feature>
<dbReference type="Proteomes" id="UP000053236">
    <property type="component" value="Unassembled WGS sequence"/>
</dbReference>
<dbReference type="EMBL" id="KI684909">
    <property type="protein sequence ID" value="ETK93558.1"/>
    <property type="molecule type" value="Genomic_DNA"/>
</dbReference>
<sequence>MAVLQAMVTVASCAVTAETKTVSGVKRRDKVSSVSCIATSEREGTTTGREEVQASQKEMNTRASVRVESQVEAKSAEEAMSVLDKTYVSVARVLTTEGNEVAGDPRVEHYEHPANKTGLEDYAKELVFLPTSRKIPTRPSTMEQRMSRTHA</sequence>
<evidence type="ECO:0000313" key="2">
    <source>
        <dbReference type="EMBL" id="ETK93558.1"/>
    </source>
</evidence>
<dbReference type="AlphaFoldDB" id="W2HE94"/>
<protein>
    <submittedName>
        <fullName evidence="2">Uncharacterized protein</fullName>
    </submittedName>
</protein>
<gene>
    <name evidence="2" type="ORF">L915_03293</name>
</gene>
<evidence type="ECO:0000256" key="1">
    <source>
        <dbReference type="SAM" id="MobiDB-lite"/>
    </source>
</evidence>
<accession>W2HE94</accession>
<organism evidence="2">
    <name type="scientific">Phytophthora nicotianae</name>
    <name type="common">Potato buckeye rot agent</name>
    <name type="synonym">Phytophthora parasitica</name>
    <dbReference type="NCBI Taxonomy" id="4792"/>
    <lineage>
        <taxon>Eukaryota</taxon>
        <taxon>Sar</taxon>
        <taxon>Stramenopiles</taxon>
        <taxon>Oomycota</taxon>
        <taxon>Peronosporomycetes</taxon>
        <taxon>Peronosporales</taxon>
        <taxon>Peronosporaceae</taxon>
        <taxon>Phytophthora</taxon>
    </lineage>
</organism>
<name>W2HE94_PHYNI</name>